<feature type="compositionally biased region" description="Basic and acidic residues" evidence="1">
    <location>
        <begin position="31"/>
        <end position="40"/>
    </location>
</feature>
<reference evidence="2 3" key="1">
    <citation type="journal article" date="2018" name="IMA Fungus">
        <title>IMA Genome-F 9: Draft genome sequence of Annulohypoxylon stygium, Aspergillus mulundensis, Berkeleyomyces basicola (syn. Thielaviopsis basicola), Ceratocystis smalleyi, two Cercospora beticola strains, Coleophoma cylindrospora, Fusarium fracticaudum, Phialophora cf. hyalina, and Morchella septimelata.</title>
        <authorList>
            <person name="Wingfield B.D."/>
            <person name="Bills G.F."/>
            <person name="Dong Y."/>
            <person name="Huang W."/>
            <person name="Nel W.J."/>
            <person name="Swalarsk-Parry B.S."/>
            <person name="Vaghefi N."/>
            <person name="Wilken P.M."/>
            <person name="An Z."/>
            <person name="de Beer Z.W."/>
            <person name="De Vos L."/>
            <person name="Chen L."/>
            <person name="Duong T.A."/>
            <person name="Gao Y."/>
            <person name="Hammerbacher A."/>
            <person name="Kikkert J.R."/>
            <person name="Li Y."/>
            <person name="Li H."/>
            <person name="Li K."/>
            <person name="Li Q."/>
            <person name="Liu X."/>
            <person name="Ma X."/>
            <person name="Naidoo K."/>
            <person name="Pethybridge S.J."/>
            <person name="Sun J."/>
            <person name="Steenkamp E.T."/>
            <person name="van der Nest M.A."/>
            <person name="van Wyk S."/>
            <person name="Wingfield M.J."/>
            <person name="Xiong C."/>
            <person name="Yue Q."/>
            <person name="Zhang X."/>
        </authorList>
    </citation>
    <scope>NUCLEOTIDE SEQUENCE [LARGE SCALE GENOMIC DNA]</scope>
    <source>
        <strain evidence="2 3">BP 5553</strain>
    </source>
</reference>
<dbReference type="OrthoDB" id="39175at2759"/>
<evidence type="ECO:0000313" key="2">
    <source>
        <dbReference type="EMBL" id="RDL40552.1"/>
    </source>
</evidence>
<gene>
    <name evidence="2" type="ORF">BP5553_00531</name>
</gene>
<dbReference type="EMBL" id="NPIC01000001">
    <property type="protein sequence ID" value="RDL40552.1"/>
    <property type="molecule type" value="Genomic_DNA"/>
</dbReference>
<name>A0A370TYF9_9HELO</name>
<keyword evidence="3" id="KW-1185">Reference proteome</keyword>
<dbReference type="RefSeq" id="XP_031873208.1">
    <property type="nucleotide sequence ID" value="XM_032009154.1"/>
</dbReference>
<dbReference type="GeneID" id="43593380"/>
<sequence length="664" mass="74748">MKLAVRAPYPNSLPGNVVLIMLPVPALQAEKDQMRQKRPDLPSLHHRKDRMPTTLPTHESEAPSETTTGTDLVLSPKASLMTGDGQECPAVIRVAQPWIYRMASDVRRNLQSQTTPISTPTPRIDDAMLSLSDALDDLGRLRIRTDARKVDLNLSPKEVRASVDAFVHLMSNMVVPDVFAAAIDVDLLRVLPDIIKSAYVKVDPGVYVMYYNALYYGLHQIRGAGDVVAQSMYLKVLEAVPAWLDASVDTDLDGYTAALTAWTAISNNDYQLSWKFHCKSCHYIKARKIDQLDVIPAKTFEEEDKRDTLRYLYWHILSTDTLYRLIYGKPTVVRWAPHKVRPPAILRTEDMHPSVSRVTVSVVWIRYTLMTAEMLNEIDNDLSHERDGGIQHQVDDFCIQLENLMAEWKMESIMRDNDMPQTLRYLIADHVMNIYAIIIGIKRLVKPTPDSDPVDAIALRAARKVAQITLEFAINPAPADAAQSVYIYFISFYPFCAVFSLYEHILACANPEDCEQDIRLLESVGAAMAEASTLRTDLVPFARTINALNKVSRTIQDERRKAGYRDVATGETANNMPEFDFSAFASFSGVPYNVEDSSQPLSFVRALENDFTTRNWHEGWWDVGADLDDPMMGLPEDVRTIENLSLNHTAASPEAGDILDRTGR</sequence>
<evidence type="ECO:0008006" key="4">
    <source>
        <dbReference type="Google" id="ProtNLM"/>
    </source>
</evidence>
<dbReference type="CDD" id="cd12148">
    <property type="entry name" value="fungal_TF_MHR"/>
    <property type="match status" value="1"/>
</dbReference>
<protein>
    <recommendedName>
        <fullName evidence="4">Transcription factor domain-containing protein</fullName>
    </recommendedName>
</protein>
<organism evidence="2 3">
    <name type="scientific">Venustampulla echinocandica</name>
    <dbReference type="NCBI Taxonomy" id="2656787"/>
    <lineage>
        <taxon>Eukaryota</taxon>
        <taxon>Fungi</taxon>
        <taxon>Dikarya</taxon>
        <taxon>Ascomycota</taxon>
        <taxon>Pezizomycotina</taxon>
        <taxon>Leotiomycetes</taxon>
        <taxon>Helotiales</taxon>
        <taxon>Pleuroascaceae</taxon>
        <taxon>Venustampulla</taxon>
    </lineage>
</organism>
<feature type="region of interest" description="Disordered" evidence="1">
    <location>
        <begin position="31"/>
        <end position="70"/>
    </location>
</feature>
<dbReference type="STRING" id="2656787.A0A370TYF9"/>
<dbReference type="AlphaFoldDB" id="A0A370TYF9"/>
<proteinExistence type="predicted"/>
<dbReference type="Proteomes" id="UP000254866">
    <property type="component" value="Unassembled WGS sequence"/>
</dbReference>
<evidence type="ECO:0000313" key="3">
    <source>
        <dbReference type="Proteomes" id="UP000254866"/>
    </source>
</evidence>
<comment type="caution">
    <text evidence="2">The sequence shown here is derived from an EMBL/GenBank/DDBJ whole genome shotgun (WGS) entry which is preliminary data.</text>
</comment>
<accession>A0A370TYF9</accession>
<evidence type="ECO:0000256" key="1">
    <source>
        <dbReference type="SAM" id="MobiDB-lite"/>
    </source>
</evidence>